<evidence type="ECO:0000313" key="2">
    <source>
        <dbReference type="Proteomes" id="UP000245934"/>
    </source>
</evidence>
<organism evidence="1 2">
    <name type="scientific">Methanospirillum stamsii</name>
    <dbReference type="NCBI Taxonomy" id="1277351"/>
    <lineage>
        <taxon>Archaea</taxon>
        <taxon>Methanobacteriati</taxon>
        <taxon>Methanobacteriota</taxon>
        <taxon>Stenosarchaea group</taxon>
        <taxon>Methanomicrobia</taxon>
        <taxon>Methanomicrobiales</taxon>
        <taxon>Methanospirillaceae</taxon>
        <taxon>Methanospirillum</taxon>
    </lineage>
</organism>
<keyword evidence="2" id="KW-1185">Reference proteome</keyword>
<sequence>MVKVKDIYEISLYPAEWNSVVKQFQVNQDNGKGTLLERNIAGTQVKCEMTGYSWNGAKKPASPLKQRIKVQVTEIVKVQQN</sequence>
<dbReference type="OrthoDB" id="114983at2157"/>
<evidence type="ECO:0000313" key="1">
    <source>
        <dbReference type="EMBL" id="PWR71150.1"/>
    </source>
</evidence>
<name>A0A2V2MY27_9EURY</name>
<proteinExistence type="predicted"/>
<dbReference type="AlphaFoldDB" id="A0A2V2MY27"/>
<reference evidence="1 2" key="1">
    <citation type="submission" date="2018-05" db="EMBL/GenBank/DDBJ databases">
        <title>Draft genome of Methanospirillum stamsii Pt1.</title>
        <authorList>
            <person name="Dueholm M.S."/>
            <person name="Nielsen P.H."/>
            <person name="Bakmann L.F."/>
            <person name="Otzen D.E."/>
        </authorList>
    </citation>
    <scope>NUCLEOTIDE SEQUENCE [LARGE SCALE GENOMIC DNA]</scope>
    <source>
        <strain evidence="1 2">Pt1</strain>
    </source>
</reference>
<dbReference type="RefSeq" id="WP_109941723.1">
    <property type="nucleotide sequence ID" value="NZ_CP176366.1"/>
</dbReference>
<dbReference type="Proteomes" id="UP000245934">
    <property type="component" value="Unassembled WGS sequence"/>
</dbReference>
<comment type="caution">
    <text evidence="1">The sequence shown here is derived from an EMBL/GenBank/DDBJ whole genome shotgun (WGS) entry which is preliminary data.</text>
</comment>
<dbReference type="GeneID" id="97608438"/>
<dbReference type="EMBL" id="QGMZ01000035">
    <property type="protein sequence ID" value="PWR71150.1"/>
    <property type="molecule type" value="Genomic_DNA"/>
</dbReference>
<protein>
    <submittedName>
        <fullName evidence="1">Uncharacterized protein</fullName>
    </submittedName>
</protein>
<accession>A0A2V2MY27</accession>
<gene>
    <name evidence="1" type="ORF">DLD82_13845</name>
</gene>